<gene>
    <name evidence="1" type="ORF">BpHYR1_032978</name>
</gene>
<organism evidence="1 2">
    <name type="scientific">Brachionus plicatilis</name>
    <name type="common">Marine rotifer</name>
    <name type="synonym">Brachionus muelleri</name>
    <dbReference type="NCBI Taxonomy" id="10195"/>
    <lineage>
        <taxon>Eukaryota</taxon>
        <taxon>Metazoa</taxon>
        <taxon>Spiralia</taxon>
        <taxon>Gnathifera</taxon>
        <taxon>Rotifera</taxon>
        <taxon>Eurotatoria</taxon>
        <taxon>Monogononta</taxon>
        <taxon>Pseudotrocha</taxon>
        <taxon>Ploima</taxon>
        <taxon>Brachionidae</taxon>
        <taxon>Brachionus</taxon>
    </lineage>
</organism>
<evidence type="ECO:0000313" key="1">
    <source>
        <dbReference type="EMBL" id="RNA22049.1"/>
    </source>
</evidence>
<accession>A0A3M7RF27</accession>
<keyword evidence="2" id="KW-1185">Reference proteome</keyword>
<sequence>MFNHTQKKKRLMLLTMNHLCLCLNFLVTKKNRNYSLKFERDYLFLFSYDYLLTMGGRKSFLTQIFFPLNRKGKRVDKQFISPFNVTERDIQLKIDNSLLEQMSGKKHVLNLSKYTSVKRMQDSKNNCPCNFWVRFSQMNMNICA</sequence>
<proteinExistence type="predicted"/>
<dbReference type="Proteomes" id="UP000276133">
    <property type="component" value="Unassembled WGS sequence"/>
</dbReference>
<dbReference type="EMBL" id="REGN01003547">
    <property type="protein sequence ID" value="RNA22049.1"/>
    <property type="molecule type" value="Genomic_DNA"/>
</dbReference>
<evidence type="ECO:0000313" key="2">
    <source>
        <dbReference type="Proteomes" id="UP000276133"/>
    </source>
</evidence>
<protein>
    <submittedName>
        <fullName evidence="1">Uncharacterized protein</fullName>
    </submittedName>
</protein>
<dbReference type="AlphaFoldDB" id="A0A3M7RF27"/>
<reference evidence="1 2" key="1">
    <citation type="journal article" date="2018" name="Sci. Rep.">
        <title>Genomic signatures of local adaptation to the degree of environmental predictability in rotifers.</title>
        <authorList>
            <person name="Franch-Gras L."/>
            <person name="Hahn C."/>
            <person name="Garcia-Roger E.M."/>
            <person name="Carmona M.J."/>
            <person name="Serra M."/>
            <person name="Gomez A."/>
        </authorList>
    </citation>
    <scope>NUCLEOTIDE SEQUENCE [LARGE SCALE GENOMIC DNA]</scope>
    <source>
        <strain evidence="1">HYR1</strain>
    </source>
</reference>
<comment type="caution">
    <text evidence="1">The sequence shown here is derived from an EMBL/GenBank/DDBJ whole genome shotgun (WGS) entry which is preliminary data.</text>
</comment>
<name>A0A3M7RF27_BRAPC</name>